<proteinExistence type="predicted"/>
<gene>
    <name evidence="1" type="ORF">MRB53_014166</name>
</gene>
<comment type="caution">
    <text evidence="1">The sequence shown here is derived from an EMBL/GenBank/DDBJ whole genome shotgun (WGS) entry which is preliminary data.</text>
</comment>
<dbReference type="Proteomes" id="UP001234297">
    <property type="component" value="Chromosome 4"/>
</dbReference>
<evidence type="ECO:0000313" key="2">
    <source>
        <dbReference type="Proteomes" id="UP001234297"/>
    </source>
</evidence>
<accession>A0ACC2KA10</accession>
<evidence type="ECO:0000313" key="1">
    <source>
        <dbReference type="EMBL" id="KAJ8617980.1"/>
    </source>
</evidence>
<keyword evidence="2" id="KW-1185">Reference proteome</keyword>
<sequence length="571" mass="64177">MPPLDEPAPNAPQVEKDYYAKWTKDDEMGRCYIKASMLSVLQHQHQSYQTAYDIISNLNEMFADQGRSARQAAMRVLISTKMAEGTPVQDHMLKMMDSLNELDVLGAAIDAESQIDIILESLPNSFNNFKINYNMNKMILTLAELSSQLVATEGIMKKMPTALMTGKSDARPKLKGKGRKGKKKSVPKGPKAENGPNGGVAKAKGKCFHCGKTGHWKRNYLDFLSKKKTSCIIESLVPKVSFATSTSESWCVDSGATNHIYNSLQGFRETRKLNDGEIIVNLGFDAKAEALSAPGMPQQNGVAKRKNRTLLDMIRSMMSFSGLPISFWGYTLDTAMYILNIVPSKSVPKTPWELWSGRKPSLQHSHILGYPAHVLKVKTDKLESKSEVCTFVGYLKGTKDWIFYNPREQKVLVSTNAVFLEEDCMIDRKSLEKVILEEIQEKSIPNPIMTELEEKPPIPNPVVTPVPRRSGRIVKPPNRFSFLGESHETISEELEQDPCNYNEAINDIDSGHWQEAMKAEMESMYSNQVWTLVDLPANIKPIGCKWVYKRKRGPAERVKTFKARLVAKGYT</sequence>
<protein>
    <submittedName>
        <fullName evidence="1">Uncharacterized protein</fullName>
    </submittedName>
</protein>
<reference evidence="1 2" key="1">
    <citation type="journal article" date="2022" name="Hortic Res">
        <title>A haplotype resolved chromosomal level avocado genome allows analysis of novel avocado genes.</title>
        <authorList>
            <person name="Nath O."/>
            <person name="Fletcher S.J."/>
            <person name="Hayward A."/>
            <person name="Shaw L.M."/>
            <person name="Masouleh A.K."/>
            <person name="Furtado A."/>
            <person name="Henry R.J."/>
            <person name="Mitter N."/>
        </authorList>
    </citation>
    <scope>NUCLEOTIDE SEQUENCE [LARGE SCALE GENOMIC DNA]</scope>
    <source>
        <strain evidence="2">cv. Hass</strain>
    </source>
</reference>
<dbReference type="EMBL" id="CM056812">
    <property type="protein sequence ID" value="KAJ8617980.1"/>
    <property type="molecule type" value="Genomic_DNA"/>
</dbReference>
<name>A0ACC2KA10_PERAE</name>
<organism evidence="1 2">
    <name type="scientific">Persea americana</name>
    <name type="common">Avocado</name>
    <dbReference type="NCBI Taxonomy" id="3435"/>
    <lineage>
        <taxon>Eukaryota</taxon>
        <taxon>Viridiplantae</taxon>
        <taxon>Streptophyta</taxon>
        <taxon>Embryophyta</taxon>
        <taxon>Tracheophyta</taxon>
        <taxon>Spermatophyta</taxon>
        <taxon>Magnoliopsida</taxon>
        <taxon>Magnoliidae</taxon>
        <taxon>Laurales</taxon>
        <taxon>Lauraceae</taxon>
        <taxon>Persea</taxon>
    </lineage>
</organism>